<dbReference type="AlphaFoldDB" id="A0A0E9WWG2"/>
<evidence type="ECO:0000313" key="1">
    <source>
        <dbReference type="EMBL" id="JAH94556.1"/>
    </source>
</evidence>
<reference evidence="1" key="2">
    <citation type="journal article" date="2015" name="Fish Shellfish Immunol.">
        <title>Early steps in the European eel (Anguilla anguilla)-Vibrio vulnificus interaction in the gills: Role of the RtxA13 toxin.</title>
        <authorList>
            <person name="Callol A."/>
            <person name="Pajuelo D."/>
            <person name="Ebbesson L."/>
            <person name="Teles M."/>
            <person name="MacKenzie S."/>
            <person name="Amaro C."/>
        </authorList>
    </citation>
    <scope>NUCLEOTIDE SEQUENCE</scope>
</reference>
<protein>
    <submittedName>
        <fullName evidence="1">Uncharacterized protein</fullName>
    </submittedName>
</protein>
<dbReference type="EMBL" id="GBXM01014021">
    <property type="protein sequence ID" value="JAH94556.1"/>
    <property type="molecule type" value="Transcribed_RNA"/>
</dbReference>
<organism evidence="1">
    <name type="scientific">Anguilla anguilla</name>
    <name type="common">European freshwater eel</name>
    <name type="synonym">Muraena anguilla</name>
    <dbReference type="NCBI Taxonomy" id="7936"/>
    <lineage>
        <taxon>Eukaryota</taxon>
        <taxon>Metazoa</taxon>
        <taxon>Chordata</taxon>
        <taxon>Craniata</taxon>
        <taxon>Vertebrata</taxon>
        <taxon>Euteleostomi</taxon>
        <taxon>Actinopterygii</taxon>
        <taxon>Neopterygii</taxon>
        <taxon>Teleostei</taxon>
        <taxon>Anguilliformes</taxon>
        <taxon>Anguillidae</taxon>
        <taxon>Anguilla</taxon>
    </lineage>
</organism>
<reference evidence="1" key="1">
    <citation type="submission" date="2014-11" db="EMBL/GenBank/DDBJ databases">
        <authorList>
            <person name="Amaro Gonzalez C."/>
        </authorList>
    </citation>
    <scope>NUCLEOTIDE SEQUENCE</scope>
</reference>
<proteinExistence type="predicted"/>
<name>A0A0E9WWG2_ANGAN</name>
<sequence length="63" mass="7117">MTSYRFNIPARDANWLEAGSGGLWMSLWPPNSKSGNPKSNAVVFIHTVFRALKMHTLLVYFCS</sequence>
<accession>A0A0E9WWG2</accession>